<keyword evidence="2" id="KW-1133">Transmembrane helix</keyword>
<feature type="transmembrane region" description="Helical" evidence="2">
    <location>
        <begin position="131"/>
        <end position="150"/>
    </location>
</feature>
<organism evidence="3 4">
    <name type="scientific">Diplocloster agilis</name>
    <dbReference type="NCBI Taxonomy" id="2850323"/>
    <lineage>
        <taxon>Bacteria</taxon>
        <taxon>Bacillati</taxon>
        <taxon>Bacillota</taxon>
        <taxon>Clostridia</taxon>
        <taxon>Lachnospirales</taxon>
        <taxon>Lachnospiraceae</taxon>
        <taxon>Diplocloster</taxon>
    </lineage>
</organism>
<feature type="compositionally biased region" description="Basic and acidic residues" evidence="1">
    <location>
        <begin position="1"/>
        <end position="23"/>
    </location>
</feature>
<proteinExistence type="predicted"/>
<evidence type="ECO:0000256" key="1">
    <source>
        <dbReference type="SAM" id="MobiDB-lite"/>
    </source>
</evidence>
<feature type="transmembrane region" description="Helical" evidence="2">
    <location>
        <begin position="78"/>
        <end position="97"/>
    </location>
</feature>
<name>A0A949K3R7_9FIRM</name>
<dbReference type="Proteomes" id="UP000712157">
    <property type="component" value="Unassembled WGS sequence"/>
</dbReference>
<dbReference type="AlphaFoldDB" id="A0A949K3R7"/>
<evidence type="ECO:0000256" key="2">
    <source>
        <dbReference type="SAM" id="Phobius"/>
    </source>
</evidence>
<sequence length="171" mass="19526">MEDNRKAGNKKEEQGVEDNKDDRDMEDNNVYRYTEAGSQDCPKKSYRLIFLILVCMFAAIPLSVRLNSCGMLSDSGTLRFIFGVYAALLMFLAWYIYKKDRIYWITSYSYQDACNMSREERNKIGFKMWKGFGLCYGGYLLYLLFGSILGTPMGLDAGVFIGTVIISCISC</sequence>
<feature type="region of interest" description="Disordered" evidence="1">
    <location>
        <begin position="1"/>
        <end position="24"/>
    </location>
</feature>
<protein>
    <submittedName>
        <fullName evidence="3">Uncharacterized protein</fullName>
    </submittedName>
</protein>
<evidence type="ECO:0000313" key="4">
    <source>
        <dbReference type="Proteomes" id="UP000712157"/>
    </source>
</evidence>
<feature type="transmembrane region" description="Helical" evidence="2">
    <location>
        <begin position="48"/>
        <end position="66"/>
    </location>
</feature>
<gene>
    <name evidence="3" type="ORF">KTH89_22145</name>
</gene>
<keyword evidence="2" id="KW-0472">Membrane</keyword>
<reference evidence="3" key="1">
    <citation type="submission" date="2021-06" db="EMBL/GenBank/DDBJ databases">
        <title>Description of novel taxa of the family Lachnospiraceae.</title>
        <authorList>
            <person name="Chaplin A.V."/>
            <person name="Sokolova S.R."/>
            <person name="Pikina A.P."/>
            <person name="Korzhanova M."/>
            <person name="Belova V."/>
            <person name="Korostin D."/>
            <person name="Efimov B.A."/>
        </authorList>
    </citation>
    <scope>NUCLEOTIDE SEQUENCE</scope>
    <source>
        <strain evidence="3">ASD5720</strain>
    </source>
</reference>
<accession>A0A949K3R7</accession>
<evidence type="ECO:0000313" key="3">
    <source>
        <dbReference type="EMBL" id="MBU9739239.1"/>
    </source>
</evidence>
<dbReference type="EMBL" id="JAHQCW010000054">
    <property type="protein sequence ID" value="MBU9739239.1"/>
    <property type="molecule type" value="Genomic_DNA"/>
</dbReference>
<keyword evidence="4" id="KW-1185">Reference proteome</keyword>
<comment type="caution">
    <text evidence="3">The sequence shown here is derived from an EMBL/GenBank/DDBJ whole genome shotgun (WGS) entry which is preliminary data.</text>
</comment>
<keyword evidence="2" id="KW-0812">Transmembrane</keyword>
<dbReference type="RefSeq" id="WP_238723136.1">
    <property type="nucleotide sequence ID" value="NZ_JAHQCW010000054.1"/>
</dbReference>